<evidence type="ECO:0000313" key="2">
    <source>
        <dbReference type="Proteomes" id="UP000696485"/>
    </source>
</evidence>
<proteinExistence type="predicted"/>
<accession>A0A9P5ST74</accession>
<protein>
    <submittedName>
        <fullName evidence="1">Armadillo repeat-containing protein 7</fullName>
    </submittedName>
</protein>
<dbReference type="EMBL" id="JAAAUY010000140">
    <property type="protein sequence ID" value="KAF9334584.1"/>
    <property type="molecule type" value="Genomic_DNA"/>
</dbReference>
<dbReference type="PANTHER" id="PTHR46263">
    <property type="entry name" value="ARMADILLO REPEAT-CONTAINING PROTEIN 7"/>
    <property type="match status" value="1"/>
</dbReference>
<dbReference type="InterPro" id="IPR011989">
    <property type="entry name" value="ARM-like"/>
</dbReference>
<dbReference type="InterPro" id="IPR042462">
    <property type="entry name" value="ARMC7"/>
</dbReference>
<comment type="caution">
    <text evidence="1">The sequence shown here is derived from an EMBL/GenBank/DDBJ whole genome shotgun (WGS) entry which is preliminary data.</text>
</comment>
<organism evidence="1 2">
    <name type="scientific">Podila minutissima</name>
    <dbReference type="NCBI Taxonomy" id="64525"/>
    <lineage>
        <taxon>Eukaryota</taxon>
        <taxon>Fungi</taxon>
        <taxon>Fungi incertae sedis</taxon>
        <taxon>Mucoromycota</taxon>
        <taxon>Mortierellomycotina</taxon>
        <taxon>Mortierellomycetes</taxon>
        <taxon>Mortierellales</taxon>
        <taxon>Mortierellaceae</taxon>
        <taxon>Podila</taxon>
    </lineage>
</organism>
<dbReference type="InterPro" id="IPR016024">
    <property type="entry name" value="ARM-type_fold"/>
</dbReference>
<name>A0A9P5ST74_9FUNG</name>
<dbReference type="AlphaFoldDB" id="A0A9P5ST74"/>
<dbReference type="PANTHER" id="PTHR46263:SF1">
    <property type="entry name" value="ARMADILLO REPEAT-CONTAINING PROTEIN 7"/>
    <property type="match status" value="1"/>
</dbReference>
<sequence length="179" mass="19989">MFHSSEALAKKTPAGSLTRPAFLQSLVDEYQAKDTSPERRTKILASLGNFAYDPINYAWLRELNVVDLFLDCLPTENVANRRHAIAGLCNLSLDPKNRDLILKDTKTENVVLILTHCLVSTDVDTVQSAMTCLSNLTTTRNKDDIQARFPQIRPLMETLSTAKNPVTSNLAKVYLLENP</sequence>
<dbReference type="SUPFAM" id="SSF48371">
    <property type="entry name" value="ARM repeat"/>
    <property type="match status" value="1"/>
</dbReference>
<reference evidence="1" key="1">
    <citation type="journal article" date="2020" name="Fungal Divers.">
        <title>Resolving the Mortierellaceae phylogeny through synthesis of multi-gene phylogenetics and phylogenomics.</title>
        <authorList>
            <person name="Vandepol N."/>
            <person name="Liber J."/>
            <person name="Desiro A."/>
            <person name="Na H."/>
            <person name="Kennedy M."/>
            <person name="Barry K."/>
            <person name="Grigoriev I.V."/>
            <person name="Miller A.N."/>
            <person name="O'Donnell K."/>
            <person name="Stajich J.E."/>
            <person name="Bonito G."/>
        </authorList>
    </citation>
    <scope>NUCLEOTIDE SEQUENCE</scope>
    <source>
        <strain evidence="1">NVP1</strain>
    </source>
</reference>
<evidence type="ECO:0000313" key="1">
    <source>
        <dbReference type="EMBL" id="KAF9334584.1"/>
    </source>
</evidence>
<dbReference type="Proteomes" id="UP000696485">
    <property type="component" value="Unassembled WGS sequence"/>
</dbReference>
<gene>
    <name evidence="1" type="primary">ARMC7</name>
    <name evidence="1" type="ORF">BG006_001895</name>
</gene>
<dbReference type="Gene3D" id="1.25.10.10">
    <property type="entry name" value="Leucine-rich Repeat Variant"/>
    <property type="match status" value="1"/>
</dbReference>
<keyword evidence="2" id="KW-1185">Reference proteome</keyword>